<dbReference type="Proteomes" id="UP000244810">
    <property type="component" value="Unassembled WGS sequence"/>
</dbReference>
<dbReference type="NCBIfam" id="NF037995">
    <property type="entry name" value="TRAP_S1"/>
    <property type="match status" value="1"/>
</dbReference>
<dbReference type="PANTHER" id="PTHR33376">
    <property type="match status" value="1"/>
</dbReference>
<evidence type="ECO:0008006" key="7">
    <source>
        <dbReference type="Google" id="ProtNLM"/>
    </source>
</evidence>
<keyword evidence="6" id="KW-1185">Reference proteome</keyword>
<evidence type="ECO:0000256" key="1">
    <source>
        <dbReference type="ARBA" id="ARBA00004418"/>
    </source>
</evidence>
<organism evidence="5 6">
    <name type="scientific">Pararhodobacter aggregans</name>
    <dbReference type="NCBI Taxonomy" id="404875"/>
    <lineage>
        <taxon>Bacteria</taxon>
        <taxon>Pseudomonadati</taxon>
        <taxon>Pseudomonadota</taxon>
        <taxon>Alphaproteobacteria</taxon>
        <taxon>Rhodobacterales</taxon>
        <taxon>Paracoccaceae</taxon>
        <taxon>Pararhodobacter</taxon>
    </lineage>
</organism>
<dbReference type="InterPro" id="IPR018389">
    <property type="entry name" value="DctP_fam"/>
</dbReference>
<dbReference type="SUPFAM" id="SSF53850">
    <property type="entry name" value="Periplasmic binding protein-like II"/>
    <property type="match status" value="1"/>
</dbReference>
<reference evidence="5 6" key="1">
    <citation type="journal article" date="2011" name="Syst. Appl. Microbiol.">
        <title>Defluviimonas denitrificans gen. nov., sp. nov., and Pararhodobacter aggregans gen. nov., sp. nov., non-phototrophic Rhodobacteraceae from the biofilter of a marine aquaculture.</title>
        <authorList>
            <person name="Foesel B.U."/>
            <person name="Drake H.L."/>
            <person name="Schramm A."/>
        </authorList>
    </citation>
    <scope>NUCLEOTIDE SEQUENCE [LARGE SCALE GENOMIC DNA]</scope>
    <source>
        <strain evidence="5 6">D1-19</strain>
    </source>
</reference>
<feature type="chain" id="PRO_5015774437" description="C4-dicarboxylate ABC transporter substrate-binding protein" evidence="4">
    <location>
        <begin position="29"/>
        <end position="374"/>
    </location>
</feature>
<dbReference type="InterPro" id="IPR038404">
    <property type="entry name" value="TRAP_DctP_sf"/>
</dbReference>
<keyword evidence="2 4" id="KW-0732">Signal</keyword>
<dbReference type="GO" id="GO:0055085">
    <property type="term" value="P:transmembrane transport"/>
    <property type="evidence" value="ECO:0007669"/>
    <property type="project" value="InterPro"/>
</dbReference>
<dbReference type="PANTHER" id="PTHR33376:SF4">
    <property type="entry name" value="SIALIC ACID-BINDING PERIPLASMIC PROTEIN SIAP"/>
    <property type="match status" value="1"/>
</dbReference>
<keyword evidence="3" id="KW-0574">Periplasm</keyword>
<name>A0A2T7UU95_9RHOB</name>
<evidence type="ECO:0000256" key="2">
    <source>
        <dbReference type="ARBA" id="ARBA00022729"/>
    </source>
</evidence>
<evidence type="ECO:0000256" key="4">
    <source>
        <dbReference type="SAM" id="SignalP"/>
    </source>
</evidence>
<dbReference type="CDD" id="cd13666">
    <property type="entry name" value="PBP2_TRAP_DctP_like_1"/>
    <property type="match status" value="1"/>
</dbReference>
<evidence type="ECO:0000313" key="5">
    <source>
        <dbReference type="EMBL" id="PVE48224.1"/>
    </source>
</evidence>
<accession>A0A2T7UU95</accession>
<evidence type="ECO:0000313" key="6">
    <source>
        <dbReference type="Proteomes" id="UP000244810"/>
    </source>
</evidence>
<sequence>MFKRFQSPARTGLTLALPLLALPGFAAAETDVLYGSFAPATSAFSTGYLQPWIDAITTATDGSVNFNYVPGGGVVDMRTAVSGIRDGVVDGAFYVTVSYASDLPVLFMLSELIGLGQSNAARLGAFNEFVIEDCPECQAELAGWNQQFLGGYSLGDYYLFCTRAVTTPEDFNGLRIRAIPPYSRLFGAVGDVVPVTVSLTESYEALQRGQVDCHAGPASTYVTYSFIDIADHVVELASGASFGGSVFAFSRDKWAEFTPEERQAILRATADATAHGAIAYAQEDAAALEAARAQGSIVAPVDDAVQAALAGWIAENGTGAAQRAAERGVTDAQAIVDRFLPYIDRWNALLPRDEDEAAIAEVLWTEIYATYPSE</sequence>
<evidence type="ECO:0000256" key="3">
    <source>
        <dbReference type="ARBA" id="ARBA00022764"/>
    </source>
</evidence>
<feature type="signal peptide" evidence="4">
    <location>
        <begin position="1"/>
        <end position="28"/>
    </location>
</feature>
<comment type="subcellular location">
    <subcellularLocation>
        <location evidence="1">Periplasm</location>
    </subcellularLocation>
</comment>
<proteinExistence type="predicted"/>
<protein>
    <recommendedName>
        <fullName evidence="7">C4-dicarboxylate ABC transporter substrate-binding protein</fullName>
    </recommendedName>
</protein>
<gene>
    <name evidence="5" type="ORF">DDE23_08855</name>
</gene>
<dbReference type="OrthoDB" id="9769667at2"/>
<dbReference type="GO" id="GO:0042597">
    <property type="term" value="C:periplasmic space"/>
    <property type="evidence" value="ECO:0007669"/>
    <property type="project" value="UniProtKB-SubCell"/>
</dbReference>
<comment type="caution">
    <text evidence="5">The sequence shown here is derived from an EMBL/GenBank/DDBJ whole genome shotgun (WGS) entry which is preliminary data.</text>
</comment>
<dbReference type="AlphaFoldDB" id="A0A2T7UU95"/>
<dbReference type="RefSeq" id="WP_107751597.1">
    <property type="nucleotide sequence ID" value="NZ_QBKF01000004.1"/>
</dbReference>
<dbReference type="EMBL" id="QDDR01000003">
    <property type="protein sequence ID" value="PVE48224.1"/>
    <property type="molecule type" value="Genomic_DNA"/>
</dbReference>
<dbReference type="Pfam" id="PF03480">
    <property type="entry name" value="DctP"/>
    <property type="match status" value="1"/>
</dbReference>
<dbReference type="Gene3D" id="3.40.190.170">
    <property type="entry name" value="Bacterial extracellular solute-binding protein, family 7"/>
    <property type="match status" value="1"/>
</dbReference>